<comment type="caution">
    <text evidence="1">The sequence shown here is derived from an EMBL/GenBank/DDBJ whole genome shotgun (WGS) entry which is preliminary data.</text>
</comment>
<evidence type="ECO:0000313" key="2">
    <source>
        <dbReference type="Proteomes" id="UP001454036"/>
    </source>
</evidence>
<accession>A0AAV3R974</accession>
<gene>
    <name evidence="1" type="ORF">LIER_26669</name>
</gene>
<protein>
    <recommendedName>
        <fullName evidence="3">Ribosomal protein L33</fullName>
    </recommendedName>
</protein>
<dbReference type="AlphaFoldDB" id="A0AAV3R974"/>
<reference evidence="1 2" key="1">
    <citation type="submission" date="2024-01" db="EMBL/GenBank/DDBJ databases">
        <title>The complete chloroplast genome sequence of Lithospermum erythrorhizon: insights into the phylogenetic relationship among Boraginaceae species and the maternal lineages of purple gromwells.</title>
        <authorList>
            <person name="Okada T."/>
            <person name="Watanabe K."/>
        </authorList>
    </citation>
    <scope>NUCLEOTIDE SEQUENCE [LARGE SCALE GENOMIC DNA]</scope>
</reference>
<name>A0AAV3R974_LITER</name>
<proteinExistence type="predicted"/>
<keyword evidence="2" id="KW-1185">Reference proteome</keyword>
<evidence type="ECO:0008006" key="3">
    <source>
        <dbReference type="Google" id="ProtNLM"/>
    </source>
</evidence>
<dbReference type="Proteomes" id="UP001454036">
    <property type="component" value="Unassembled WGS sequence"/>
</dbReference>
<evidence type="ECO:0000313" key="1">
    <source>
        <dbReference type="EMBL" id="GAA0172949.1"/>
    </source>
</evidence>
<dbReference type="EMBL" id="BAABME010008373">
    <property type="protein sequence ID" value="GAA0172949.1"/>
    <property type="molecule type" value="Genomic_DNA"/>
</dbReference>
<organism evidence="1 2">
    <name type="scientific">Lithospermum erythrorhizon</name>
    <name type="common">Purple gromwell</name>
    <name type="synonym">Lithospermum officinale var. erythrorhizon</name>
    <dbReference type="NCBI Taxonomy" id="34254"/>
    <lineage>
        <taxon>Eukaryota</taxon>
        <taxon>Viridiplantae</taxon>
        <taxon>Streptophyta</taxon>
        <taxon>Embryophyta</taxon>
        <taxon>Tracheophyta</taxon>
        <taxon>Spermatophyta</taxon>
        <taxon>Magnoliopsida</taxon>
        <taxon>eudicotyledons</taxon>
        <taxon>Gunneridae</taxon>
        <taxon>Pentapetalae</taxon>
        <taxon>asterids</taxon>
        <taxon>lamiids</taxon>
        <taxon>Boraginales</taxon>
        <taxon>Boraginaceae</taxon>
        <taxon>Boraginoideae</taxon>
        <taxon>Lithospermeae</taxon>
        <taxon>Lithospermum</taxon>
    </lineage>
</organism>
<sequence length="71" mass="8698">MYVDELHPPQNWTFKAQWMISKGVGKSFKGRLRRQLDRLDRDKRYFLKISNNPVKLLHRYETWIVKHTVKV</sequence>